<feature type="domain" description="Arginyl-tRNA synthetase catalytic core" evidence="7">
    <location>
        <begin position="117"/>
        <end position="167"/>
    </location>
</feature>
<dbReference type="InterPro" id="IPR001412">
    <property type="entry name" value="aa-tRNA-synth_I_CS"/>
</dbReference>
<evidence type="ECO:0000313" key="8">
    <source>
        <dbReference type="EMBL" id="KAG5641279.1"/>
    </source>
</evidence>
<dbReference type="InterPro" id="IPR014729">
    <property type="entry name" value="Rossmann-like_a/b/a_fold"/>
</dbReference>
<protein>
    <recommendedName>
        <fullName evidence="5">Arginyl-tRNA synthetase</fullName>
    </recommendedName>
</protein>
<dbReference type="AlphaFoldDB" id="A0A9P7K9N0"/>
<dbReference type="SUPFAM" id="SSF52374">
    <property type="entry name" value="Nucleotidylyl transferase"/>
    <property type="match status" value="1"/>
</dbReference>
<gene>
    <name evidence="8" type="ORF">DXG03_005583</name>
</gene>
<evidence type="ECO:0000256" key="1">
    <source>
        <dbReference type="ARBA" id="ARBA00022598"/>
    </source>
</evidence>
<name>A0A9P7K9N0_9AGAR</name>
<keyword evidence="6" id="KW-0648">Protein biosynthesis</keyword>
<keyword evidence="1 6" id="KW-0436">Ligase</keyword>
<dbReference type="InterPro" id="IPR036695">
    <property type="entry name" value="Arg-tRNA-synth_N_sf"/>
</dbReference>
<organism evidence="8 9">
    <name type="scientific">Asterophora parasitica</name>
    <dbReference type="NCBI Taxonomy" id="117018"/>
    <lineage>
        <taxon>Eukaryota</taxon>
        <taxon>Fungi</taxon>
        <taxon>Dikarya</taxon>
        <taxon>Basidiomycota</taxon>
        <taxon>Agaricomycotina</taxon>
        <taxon>Agaricomycetes</taxon>
        <taxon>Agaricomycetidae</taxon>
        <taxon>Agaricales</taxon>
        <taxon>Tricholomatineae</taxon>
        <taxon>Lyophyllaceae</taxon>
        <taxon>Asterophora</taxon>
    </lineage>
</organism>
<dbReference type="OrthoDB" id="68056at2759"/>
<dbReference type="InterPro" id="IPR035684">
    <property type="entry name" value="ArgRS_core"/>
</dbReference>
<dbReference type="SUPFAM" id="SSF55190">
    <property type="entry name" value="Arginyl-tRNA synthetase (ArgRS), N-terminal 'additional' domain"/>
    <property type="match status" value="1"/>
</dbReference>
<dbReference type="PANTHER" id="PTHR11956">
    <property type="entry name" value="ARGINYL-TRNA SYNTHETASE"/>
    <property type="match status" value="1"/>
</dbReference>
<dbReference type="PROSITE" id="PS00178">
    <property type="entry name" value="AA_TRNA_LIGASE_I"/>
    <property type="match status" value="1"/>
</dbReference>
<evidence type="ECO:0000313" key="9">
    <source>
        <dbReference type="Proteomes" id="UP000775547"/>
    </source>
</evidence>
<evidence type="ECO:0000256" key="4">
    <source>
        <dbReference type="ARBA" id="ARBA00023146"/>
    </source>
</evidence>
<evidence type="ECO:0000256" key="2">
    <source>
        <dbReference type="ARBA" id="ARBA00022741"/>
    </source>
</evidence>
<dbReference type="GO" id="GO:0005524">
    <property type="term" value="F:ATP binding"/>
    <property type="evidence" value="ECO:0007669"/>
    <property type="project" value="UniProtKB-KW"/>
</dbReference>
<dbReference type="Gene3D" id="3.40.50.620">
    <property type="entry name" value="HUPs"/>
    <property type="match status" value="1"/>
</dbReference>
<proteinExistence type="inferred from homology"/>
<reference evidence="8" key="2">
    <citation type="submission" date="2021-10" db="EMBL/GenBank/DDBJ databases">
        <title>Phylogenomics reveals ancestral predisposition of the termite-cultivated fungus Termitomyces towards a domesticated lifestyle.</title>
        <authorList>
            <person name="Auxier B."/>
            <person name="Grum-Grzhimaylo A."/>
            <person name="Cardenas M.E."/>
            <person name="Lodge J.D."/>
            <person name="Laessoe T."/>
            <person name="Pedersen O."/>
            <person name="Smith M.E."/>
            <person name="Kuyper T.W."/>
            <person name="Franco-Molano E.A."/>
            <person name="Baroni T.J."/>
            <person name="Aanen D.K."/>
        </authorList>
    </citation>
    <scope>NUCLEOTIDE SEQUENCE</scope>
    <source>
        <strain evidence="8">AP01</strain>
        <tissue evidence="8">Mycelium</tissue>
    </source>
</reference>
<dbReference type="GO" id="GO:0004814">
    <property type="term" value="F:arginine-tRNA ligase activity"/>
    <property type="evidence" value="ECO:0007669"/>
    <property type="project" value="InterPro"/>
</dbReference>
<evidence type="ECO:0000256" key="3">
    <source>
        <dbReference type="ARBA" id="ARBA00022840"/>
    </source>
</evidence>
<dbReference type="GO" id="GO:0005739">
    <property type="term" value="C:mitochondrion"/>
    <property type="evidence" value="ECO:0007669"/>
    <property type="project" value="TreeGrafter"/>
</dbReference>
<reference evidence="8" key="1">
    <citation type="submission" date="2020-07" db="EMBL/GenBank/DDBJ databases">
        <authorList>
            <person name="Nieuwenhuis M."/>
            <person name="Van De Peppel L.J.J."/>
        </authorList>
    </citation>
    <scope>NUCLEOTIDE SEQUENCE</scope>
    <source>
        <strain evidence="8">AP01</strain>
        <tissue evidence="8">Mycelium</tissue>
    </source>
</reference>
<evidence type="ECO:0000256" key="5">
    <source>
        <dbReference type="ARBA" id="ARBA00033033"/>
    </source>
</evidence>
<dbReference type="Gene3D" id="3.30.1360.70">
    <property type="entry name" value="Arginyl tRNA synthetase N-terminal domain"/>
    <property type="match status" value="1"/>
</dbReference>
<keyword evidence="4 6" id="KW-0030">Aminoacyl-tRNA synthetase</keyword>
<evidence type="ECO:0000256" key="6">
    <source>
        <dbReference type="RuleBase" id="RU363038"/>
    </source>
</evidence>
<dbReference type="GO" id="GO:0032543">
    <property type="term" value="P:mitochondrial translation"/>
    <property type="evidence" value="ECO:0007669"/>
    <property type="project" value="TreeGrafter"/>
</dbReference>
<dbReference type="PANTHER" id="PTHR11956:SF11">
    <property type="entry name" value="ARGININE--TRNA LIGASE, MITOCHONDRIAL-RELATED"/>
    <property type="match status" value="1"/>
</dbReference>
<accession>A0A9P7K9N0</accession>
<keyword evidence="9" id="KW-1185">Reference proteome</keyword>
<comment type="similarity">
    <text evidence="6">Belongs to the class-I aminoacyl-tRNA synthetase family.</text>
</comment>
<dbReference type="GO" id="GO:0006420">
    <property type="term" value="P:arginyl-tRNA aminoacylation"/>
    <property type="evidence" value="ECO:0007669"/>
    <property type="project" value="InterPro"/>
</dbReference>
<dbReference type="InterPro" id="IPR001278">
    <property type="entry name" value="Arg-tRNA-ligase"/>
</dbReference>
<dbReference type="PRINTS" id="PR01038">
    <property type="entry name" value="TRNASYNTHARG"/>
</dbReference>
<comment type="caution">
    <text evidence="8">The sequence shown here is derived from an EMBL/GenBank/DDBJ whole genome shotgun (WGS) entry which is preliminary data.</text>
</comment>
<dbReference type="EMBL" id="JABCKV010000345">
    <property type="protein sequence ID" value="KAG5641279.1"/>
    <property type="molecule type" value="Genomic_DNA"/>
</dbReference>
<dbReference type="Proteomes" id="UP000775547">
    <property type="component" value="Unassembled WGS sequence"/>
</dbReference>
<evidence type="ECO:0000259" key="7">
    <source>
        <dbReference type="Pfam" id="PF00750"/>
    </source>
</evidence>
<sequence length="167" mass="18291">MAEDIFLDRSRSSIAHQISQSLGVTYDSALDGVDFGKKGCDLTVALPRSRLKEKPAALAQKLVSSFQADEYVESITADGIFVHYRCHTPNLIRSSLDTIFKQSQPTEAHPHGTYGTNDSGKGRKIVVEFSSPNIAKPFHAGHLRSTIIGTFVSNLFAANGWEVVRLN</sequence>
<dbReference type="Pfam" id="PF00750">
    <property type="entry name" value="tRNA-synt_1d"/>
    <property type="match status" value="1"/>
</dbReference>
<keyword evidence="2 6" id="KW-0547">Nucleotide-binding</keyword>
<keyword evidence="3 6" id="KW-0067">ATP-binding</keyword>